<sequence>MDDVVLDRYAKTNTGEEIYPIQLANQAPTRYREVILNEYAKTNLQEAKYPLDEYGNEYTPDISIDIAGNEKDYFPQGYPITNDNWVIVPEVNGKIFISDQLLPKVQENNIINKLHREFKNDPDYITNVKSTRQSRAARQGYVTLALNSVVYGTNPPQNNPLNPPQNNPFKSSSE</sequence>
<feature type="region of interest" description="Disordered" evidence="1">
    <location>
        <begin position="153"/>
        <end position="174"/>
    </location>
</feature>
<evidence type="ECO:0000313" key="3">
    <source>
        <dbReference type="Proteomes" id="UP000886998"/>
    </source>
</evidence>
<reference evidence="2" key="1">
    <citation type="submission" date="2020-08" db="EMBL/GenBank/DDBJ databases">
        <title>Multicomponent nature underlies the extraordinary mechanical properties of spider dragline silk.</title>
        <authorList>
            <person name="Kono N."/>
            <person name="Nakamura H."/>
            <person name="Mori M."/>
            <person name="Yoshida Y."/>
            <person name="Ohtoshi R."/>
            <person name="Malay A.D."/>
            <person name="Moran D.A.P."/>
            <person name="Tomita M."/>
            <person name="Numata K."/>
            <person name="Arakawa K."/>
        </authorList>
    </citation>
    <scope>NUCLEOTIDE SEQUENCE</scope>
</reference>
<feature type="compositionally biased region" description="Pro residues" evidence="1">
    <location>
        <begin position="157"/>
        <end position="166"/>
    </location>
</feature>
<name>A0A8X6Y2J8_9ARAC</name>
<comment type="caution">
    <text evidence="2">The sequence shown here is derived from an EMBL/GenBank/DDBJ whole genome shotgun (WGS) entry which is preliminary data.</text>
</comment>
<gene>
    <name evidence="2" type="primary">AVEN_261780_1</name>
    <name evidence="2" type="ORF">TNIN_226601</name>
</gene>
<dbReference type="EMBL" id="BMAV01013806">
    <property type="protein sequence ID" value="GFY61754.1"/>
    <property type="molecule type" value="Genomic_DNA"/>
</dbReference>
<dbReference type="Proteomes" id="UP000886998">
    <property type="component" value="Unassembled WGS sequence"/>
</dbReference>
<proteinExistence type="predicted"/>
<protein>
    <submittedName>
        <fullName evidence="2">Uncharacterized protein</fullName>
    </submittedName>
</protein>
<accession>A0A8X6Y2J8</accession>
<dbReference type="AlphaFoldDB" id="A0A8X6Y2J8"/>
<organism evidence="2 3">
    <name type="scientific">Trichonephila inaurata madagascariensis</name>
    <dbReference type="NCBI Taxonomy" id="2747483"/>
    <lineage>
        <taxon>Eukaryota</taxon>
        <taxon>Metazoa</taxon>
        <taxon>Ecdysozoa</taxon>
        <taxon>Arthropoda</taxon>
        <taxon>Chelicerata</taxon>
        <taxon>Arachnida</taxon>
        <taxon>Araneae</taxon>
        <taxon>Araneomorphae</taxon>
        <taxon>Entelegynae</taxon>
        <taxon>Araneoidea</taxon>
        <taxon>Nephilidae</taxon>
        <taxon>Trichonephila</taxon>
        <taxon>Trichonephila inaurata</taxon>
    </lineage>
</organism>
<evidence type="ECO:0000256" key="1">
    <source>
        <dbReference type="SAM" id="MobiDB-lite"/>
    </source>
</evidence>
<keyword evidence="3" id="KW-1185">Reference proteome</keyword>
<evidence type="ECO:0000313" key="2">
    <source>
        <dbReference type="EMBL" id="GFY61754.1"/>
    </source>
</evidence>
<dbReference type="OrthoDB" id="6429842at2759"/>